<feature type="transmembrane region" description="Helical" evidence="6">
    <location>
        <begin position="294"/>
        <end position="315"/>
    </location>
</feature>
<dbReference type="PANTHER" id="PTHR23294:SF15">
    <property type="entry name" value="UNC93-LIKE PROTEIN MFSD11"/>
    <property type="match status" value="1"/>
</dbReference>
<dbReference type="EMBL" id="DS268440">
    <property type="protein sequence ID" value="EFP00703.1"/>
    <property type="molecule type" value="Genomic_DNA"/>
</dbReference>
<feature type="transmembrane region" description="Helical" evidence="6">
    <location>
        <begin position="47"/>
        <end position="65"/>
    </location>
</feature>
<gene>
    <name evidence="7" type="ORF">CRE_21209</name>
</gene>
<dbReference type="Pfam" id="PF05978">
    <property type="entry name" value="UNC-93"/>
    <property type="match status" value="1"/>
</dbReference>
<dbReference type="InterPro" id="IPR051617">
    <property type="entry name" value="UNC-93-like_regulator"/>
</dbReference>
<comment type="similarity">
    <text evidence="2">Belongs to the unc-93 family.</text>
</comment>
<dbReference type="InParanoid" id="E3MEV4"/>
<dbReference type="HOGENOM" id="CLU_025356_2_0_1"/>
<evidence type="ECO:0008006" key="9">
    <source>
        <dbReference type="Google" id="ProtNLM"/>
    </source>
</evidence>
<keyword evidence="5 6" id="KW-0472">Membrane</keyword>
<feature type="transmembrane region" description="Helical" evidence="6">
    <location>
        <begin position="261"/>
        <end position="282"/>
    </location>
</feature>
<dbReference type="SUPFAM" id="SSF103473">
    <property type="entry name" value="MFS general substrate transporter"/>
    <property type="match status" value="1"/>
</dbReference>
<dbReference type="OrthoDB" id="196103at2759"/>
<protein>
    <recommendedName>
        <fullName evidence="9">Major facilitator superfamily (MFS) profile domain-containing protein</fullName>
    </recommendedName>
</protein>
<dbReference type="PANTHER" id="PTHR23294">
    <property type="entry name" value="ET TRANSLATION PRODUCT-RELATED"/>
    <property type="match status" value="1"/>
</dbReference>
<feature type="transmembrane region" description="Helical" evidence="6">
    <location>
        <begin position="214"/>
        <end position="234"/>
    </location>
</feature>
<name>E3MEV4_CAERE</name>
<sequence length="434" mass="47994">MIAVPTQNVVQLACGFFINFVAFNTQGFIEESVIDSVSRDGSINKHAGYYSLAIIYAFYTVGNLTAAQMVDVLTPKWAMCIGALCYGSFQVGFLFLNSTYLYISSAVLGFGAAILWTGQGSYLSQNCTKETSSRMSALLWGMHECCLIGGGLLIYVVFSVTDSYDIIPQFTIKLLYTVFTVLSIISACVFSLLREPVYKKEKANCYKKLMTSTFRLLITKKMWMLAVIFSYAGIEQSFWTGIYPTCVSFTRQIGYNTKGLMALNLICIGIGQVSAGILLGTLGDKTRKLGRDYLILFATLIHVGAYILCALNFPADASLTKTDESGMFWKPNKNIALAIGVLLGFADCCWNTQIMSLLCETYPEKSAQAFAIFKFYESALSCATFIFSSLVSLYWLLGTLSTFAVLALISFFIVERERVEIETTTDSVEIDVKI</sequence>
<feature type="transmembrane region" description="Helical" evidence="6">
    <location>
        <begin position="101"/>
        <end position="118"/>
    </location>
</feature>
<accession>E3MEV4</accession>
<reference evidence="7" key="1">
    <citation type="submission" date="2007-07" db="EMBL/GenBank/DDBJ databases">
        <title>PCAP assembly of the Caenorhabditis remanei genome.</title>
        <authorList>
            <consortium name="The Caenorhabditis remanei Sequencing Consortium"/>
            <person name="Wilson R.K."/>
        </authorList>
    </citation>
    <scope>NUCLEOTIDE SEQUENCE [LARGE SCALE GENOMIC DNA]</scope>
    <source>
        <strain evidence="7">PB4641</strain>
    </source>
</reference>
<dbReference type="Gene3D" id="1.20.1250.20">
    <property type="entry name" value="MFS general substrate transporter like domains"/>
    <property type="match status" value="2"/>
</dbReference>
<evidence type="ECO:0000256" key="4">
    <source>
        <dbReference type="ARBA" id="ARBA00022989"/>
    </source>
</evidence>
<keyword evidence="4 6" id="KW-1133">Transmembrane helix</keyword>
<evidence type="ECO:0000313" key="7">
    <source>
        <dbReference type="EMBL" id="EFP00703.1"/>
    </source>
</evidence>
<feature type="transmembrane region" description="Helical" evidence="6">
    <location>
        <begin position="138"/>
        <end position="158"/>
    </location>
</feature>
<proteinExistence type="inferred from homology"/>
<dbReference type="FunCoup" id="E3MEV4">
    <property type="interactions" value="2224"/>
</dbReference>
<evidence type="ECO:0000256" key="2">
    <source>
        <dbReference type="ARBA" id="ARBA00009172"/>
    </source>
</evidence>
<evidence type="ECO:0000256" key="6">
    <source>
        <dbReference type="SAM" id="Phobius"/>
    </source>
</evidence>
<organism evidence="8">
    <name type="scientific">Caenorhabditis remanei</name>
    <name type="common">Caenorhabditis vulgaris</name>
    <dbReference type="NCBI Taxonomy" id="31234"/>
    <lineage>
        <taxon>Eukaryota</taxon>
        <taxon>Metazoa</taxon>
        <taxon>Ecdysozoa</taxon>
        <taxon>Nematoda</taxon>
        <taxon>Chromadorea</taxon>
        <taxon>Rhabditida</taxon>
        <taxon>Rhabditina</taxon>
        <taxon>Rhabditomorpha</taxon>
        <taxon>Rhabditoidea</taxon>
        <taxon>Rhabditidae</taxon>
        <taxon>Peloderinae</taxon>
        <taxon>Caenorhabditis</taxon>
    </lineage>
</organism>
<evidence type="ECO:0000256" key="5">
    <source>
        <dbReference type="ARBA" id="ARBA00023136"/>
    </source>
</evidence>
<dbReference type="OMA" id="HECCLIG"/>
<evidence type="ECO:0000313" key="8">
    <source>
        <dbReference type="Proteomes" id="UP000008281"/>
    </source>
</evidence>
<dbReference type="InterPro" id="IPR010291">
    <property type="entry name" value="Ion_channel_UNC-93"/>
</dbReference>
<evidence type="ECO:0000256" key="1">
    <source>
        <dbReference type="ARBA" id="ARBA00004141"/>
    </source>
</evidence>
<dbReference type="AlphaFoldDB" id="E3MEV4"/>
<keyword evidence="8" id="KW-1185">Reference proteome</keyword>
<feature type="transmembrane region" description="Helical" evidence="6">
    <location>
        <begin position="393"/>
        <end position="414"/>
    </location>
</feature>
<dbReference type="Proteomes" id="UP000008281">
    <property type="component" value="Unassembled WGS sequence"/>
</dbReference>
<feature type="transmembrane region" description="Helical" evidence="6">
    <location>
        <begin position="335"/>
        <end position="358"/>
    </location>
</feature>
<comment type="subcellular location">
    <subcellularLocation>
        <location evidence="1">Membrane</location>
        <topology evidence="1">Multi-pass membrane protein</topology>
    </subcellularLocation>
</comment>
<feature type="transmembrane region" description="Helical" evidence="6">
    <location>
        <begin position="370"/>
        <end position="387"/>
    </location>
</feature>
<dbReference type="eggNOG" id="KOG3098">
    <property type="taxonomic scope" value="Eukaryota"/>
</dbReference>
<feature type="transmembrane region" description="Helical" evidence="6">
    <location>
        <begin position="170"/>
        <end position="193"/>
    </location>
</feature>
<evidence type="ECO:0000256" key="3">
    <source>
        <dbReference type="ARBA" id="ARBA00022692"/>
    </source>
</evidence>
<dbReference type="GO" id="GO:0016020">
    <property type="term" value="C:membrane"/>
    <property type="evidence" value="ECO:0007669"/>
    <property type="project" value="UniProtKB-SubCell"/>
</dbReference>
<keyword evidence="3 6" id="KW-0812">Transmembrane</keyword>
<dbReference type="InterPro" id="IPR036259">
    <property type="entry name" value="MFS_trans_sf"/>
</dbReference>